<dbReference type="RefSeq" id="WP_157859253.1">
    <property type="nucleotide sequence ID" value="NZ_JBIRWE010000020.1"/>
</dbReference>
<protein>
    <submittedName>
        <fullName evidence="1">Uncharacterized protein</fullName>
    </submittedName>
</protein>
<dbReference type="EMBL" id="JBIRWE010000020">
    <property type="protein sequence ID" value="MFI1967449.1"/>
    <property type="molecule type" value="Genomic_DNA"/>
</dbReference>
<comment type="caution">
    <text evidence="1">The sequence shown here is derived from an EMBL/GenBank/DDBJ whole genome shotgun (WGS) entry which is preliminary data.</text>
</comment>
<dbReference type="Proteomes" id="UP001611548">
    <property type="component" value="Unassembled WGS sequence"/>
</dbReference>
<evidence type="ECO:0000313" key="1">
    <source>
        <dbReference type="EMBL" id="MFI1967449.1"/>
    </source>
</evidence>
<name>A0ABW7UXX4_9ACTN</name>
<accession>A0ABW7UXX4</accession>
<organism evidence="1 2">
    <name type="scientific">Streptomyces pathocidini</name>
    <dbReference type="NCBI Taxonomy" id="1650571"/>
    <lineage>
        <taxon>Bacteria</taxon>
        <taxon>Bacillati</taxon>
        <taxon>Actinomycetota</taxon>
        <taxon>Actinomycetes</taxon>
        <taxon>Kitasatosporales</taxon>
        <taxon>Streptomycetaceae</taxon>
        <taxon>Streptomyces</taxon>
    </lineage>
</organism>
<sequence length="360" mass="39653">MVATQFENLYSAAARMLWLQDYPSWRVDNSWPTELRLSWQNLENILASIGSADSTESTEIDPSRYFISLRAQIGGQPISHRGIVRLWQSRIYNGSGFLVGRDTPIPNNYITPGEAVLIPEGWHLAAMAALNELQSRLAPGRPGATIDQSSEDLSNLLHNSANLIRTAAGAPSMEGHEMSDTISQQMFSLQDIPDWEARYDELRKVAGKAISAIPSDYLQPDVLSAAADVSKVLGGRQESVWTERADGLNPAVHMVSTTHFTGANRVPISFSKAYEEWGTYLTQGKSPTGFSEYEPTLEWDPENPAVIVSKDRALMIAEAMGETSARLRPGITTSMIHFDGFLVGRFMQEEVRSGSFLAAS</sequence>
<gene>
    <name evidence="1" type="ORF">ACH429_25595</name>
</gene>
<reference evidence="1 2" key="1">
    <citation type="submission" date="2024-10" db="EMBL/GenBank/DDBJ databases">
        <title>The Natural Products Discovery Center: Release of the First 8490 Sequenced Strains for Exploring Actinobacteria Biosynthetic Diversity.</title>
        <authorList>
            <person name="Kalkreuter E."/>
            <person name="Kautsar S.A."/>
            <person name="Yang D."/>
            <person name="Bader C.D."/>
            <person name="Teijaro C.N."/>
            <person name="Fluegel L."/>
            <person name="Davis C.M."/>
            <person name="Simpson J.R."/>
            <person name="Lauterbach L."/>
            <person name="Steele A.D."/>
            <person name="Gui C."/>
            <person name="Meng S."/>
            <person name="Li G."/>
            <person name="Viehrig K."/>
            <person name="Ye F."/>
            <person name="Su P."/>
            <person name="Kiefer A.F."/>
            <person name="Nichols A."/>
            <person name="Cepeda A.J."/>
            <person name="Yan W."/>
            <person name="Fan B."/>
            <person name="Jiang Y."/>
            <person name="Adhikari A."/>
            <person name="Zheng C.-J."/>
            <person name="Schuster L."/>
            <person name="Cowan T.M."/>
            <person name="Smanski M.J."/>
            <person name="Chevrette M.G."/>
            <person name="De Carvalho L.P.S."/>
            <person name="Shen B."/>
        </authorList>
    </citation>
    <scope>NUCLEOTIDE SEQUENCE [LARGE SCALE GENOMIC DNA]</scope>
    <source>
        <strain evidence="1 2">NPDC020327</strain>
    </source>
</reference>
<proteinExistence type="predicted"/>
<evidence type="ECO:0000313" key="2">
    <source>
        <dbReference type="Proteomes" id="UP001611548"/>
    </source>
</evidence>
<keyword evidence="2" id="KW-1185">Reference proteome</keyword>